<organism evidence="2 3">
    <name type="scientific">Lentisphaera araneosa HTCC2155</name>
    <dbReference type="NCBI Taxonomy" id="313628"/>
    <lineage>
        <taxon>Bacteria</taxon>
        <taxon>Pseudomonadati</taxon>
        <taxon>Lentisphaerota</taxon>
        <taxon>Lentisphaeria</taxon>
        <taxon>Lentisphaerales</taxon>
        <taxon>Lentisphaeraceae</taxon>
        <taxon>Lentisphaera</taxon>
    </lineage>
</organism>
<dbReference type="RefSeq" id="WP_007280190.1">
    <property type="nucleotide sequence ID" value="NZ_ABCK01000021.1"/>
</dbReference>
<feature type="transmembrane region" description="Helical" evidence="1">
    <location>
        <begin position="46"/>
        <end position="63"/>
    </location>
</feature>
<gene>
    <name evidence="2" type="ORF">LNTAR_19257</name>
</gene>
<evidence type="ECO:0000256" key="1">
    <source>
        <dbReference type="SAM" id="Phobius"/>
    </source>
</evidence>
<keyword evidence="1" id="KW-1133">Transmembrane helix</keyword>
<sequence>MKNDNKESGKIFGFSILAIFLGLVQLFCLMGDMMSDTKSATIFESLIIPSLIIFPIMLLAGYVTRKRKNCWLIFFISAMAPYLLLLFLMKIVDAILIAIILSINIGLSSYIGTRFIKNKNT</sequence>
<dbReference type="STRING" id="313628.LNTAR_19257"/>
<keyword evidence="3" id="KW-1185">Reference proteome</keyword>
<feature type="transmembrane region" description="Helical" evidence="1">
    <location>
        <begin position="70"/>
        <end position="89"/>
    </location>
</feature>
<evidence type="ECO:0000313" key="2">
    <source>
        <dbReference type="EMBL" id="EDM25967.1"/>
    </source>
</evidence>
<keyword evidence="1" id="KW-0472">Membrane</keyword>
<protein>
    <submittedName>
        <fullName evidence="2">Uncharacterized protein</fullName>
    </submittedName>
</protein>
<proteinExistence type="predicted"/>
<dbReference type="AlphaFoldDB" id="A6DQR7"/>
<feature type="transmembrane region" description="Helical" evidence="1">
    <location>
        <begin position="12"/>
        <end position="34"/>
    </location>
</feature>
<evidence type="ECO:0000313" key="3">
    <source>
        <dbReference type="Proteomes" id="UP000004947"/>
    </source>
</evidence>
<keyword evidence="1" id="KW-0812">Transmembrane</keyword>
<reference evidence="2 3" key="1">
    <citation type="journal article" date="2010" name="J. Bacteriol.">
        <title>Genome sequence of Lentisphaera araneosa HTCC2155T, the type species of the order Lentisphaerales in the phylum Lentisphaerae.</title>
        <authorList>
            <person name="Thrash J.C."/>
            <person name="Cho J.C."/>
            <person name="Vergin K.L."/>
            <person name="Morris R.M."/>
            <person name="Giovannoni S.J."/>
        </authorList>
    </citation>
    <scope>NUCLEOTIDE SEQUENCE [LARGE SCALE GENOMIC DNA]</scope>
    <source>
        <strain evidence="2 3">HTCC2155</strain>
    </source>
</reference>
<dbReference type="Proteomes" id="UP000004947">
    <property type="component" value="Unassembled WGS sequence"/>
</dbReference>
<comment type="caution">
    <text evidence="2">The sequence shown here is derived from an EMBL/GenBank/DDBJ whole genome shotgun (WGS) entry which is preliminary data.</text>
</comment>
<dbReference type="EMBL" id="ABCK01000021">
    <property type="protein sequence ID" value="EDM25967.1"/>
    <property type="molecule type" value="Genomic_DNA"/>
</dbReference>
<feature type="transmembrane region" description="Helical" evidence="1">
    <location>
        <begin position="95"/>
        <end position="116"/>
    </location>
</feature>
<accession>A6DQR7</accession>
<name>A6DQR7_9BACT</name>